<comment type="caution">
    <text evidence="11">The sequence shown here is derived from an EMBL/GenBank/DDBJ whole genome shotgun (WGS) entry which is preliminary data.</text>
</comment>
<comment type="similarity">
    <text evidence="2 9">Belongs to the glycosyl hydrolase 28 family.</text>
</comment>
<feature type="signal peptide" evidence="10">
    <location>
        <begin position="1"/>
        <end position="17"/>
    </location>
</feature>
<evidence type="ECO:0000313" key="11">
    <source>
        <dbReference type="EMBL" id="GFP83129.1"/>
    </source>
</evidence>
<evidence type="ECO:0000256" key="9">
    <source>
        <dbReference type="RuleBase" id="RU361169"/>
    </source>
</evidence>
<evidence type="ECO:0000256" key="6">
    <source>
        <dbReference type="ARBA" id="ARBA00023295"/>
    </source>
</evidence>
<keyword evidence="10" id="KW-0732">Signal</keyword>
<reference evidence="11" key="1">
    <citation type="submission" date="2020-07" db="EMBL/GenBank/DDBJ databases">
        <title>Ethylene signaling mediates host invasion by parasitic plants.</title>
        <authorList>
            <person name="Yoshida S."/>
        </authorList>
    </citation>
    <scope>NUCLEOTIDE SEQUENCE</scope>
    <source>
        <strain evidence="11">Okayama</strain>
    </source>
</reference>
<evidence type="ECO:0000256" key="3">
    <source>
        <dbReference type="ARBA" id="ARBA00022512"/>
    </source>
</evidence>
<dbReference type="AlphaFoldDB" id="A0A830BD07"/>
<dbReference type="InterPro" id="IPR000743">
    <property type="entry name" value="Glyco_hydro_28"/>
</dbReference>
<dbReference type="FunFam" id="2.160.20.10:FF:000004">
    <property type="entry name" value="Pectin lyase-like superfamily protein"/>
    <property type="match status" value="1"/>
</dbReference>
<keyword evidence="5 9" id="KW-0378">Hydrolase</keyword>
<proteinExistence type="inferred from homology"/>
<evidence type="ECO:0000256" key="7">
    <source>
        <dbReference type="ARBA" id="ARBA00023316"/>
    </source>
</evidence>
<dbReference type="InterPro" id="IPR011050">
    <property type="entry name" value="Pectin_lyase_fold/virulence"/>
</dbReference>
<dbReference type="Gene3D" id="2.160.20.10">
    <property type="entry name" value="Single-stranded right-handed beta-helix, Pectin lyase-like"/>
    <property type="match status" value="1"/>
</dbReference>
<evidence type="ECO:0000256" key="5">
    <source>
        <dbReference type="ARBA" id="ARBA00022801"/>
    </source>
</evidence>
<name>A0A830BD07_9LAMI</name>
<dbReference type="InterPro" id="IPR012334">
    <property type="entry name" value="Pectin_lyas_fold"/>
</dbReference>
<dbReference type="Proteomes" id="UP000653305">
    <property type="component" value="Unassembled WGS sequence"/>
</dbReference>
<evidence type="ECO:0000256" key="8">
    <source>
        <dbReference type="PROSITE-ProRule" id="PRU10052"/>
    </source>
</evidence>
<gene>
    <name evidence="11" type="ORF">PHJA_000456300</name>
</gene>
<evidence type="ECO:0000256" key="4">
    <source>
        <dbReference type="ARBA" id="ARBA00022525"/>
    </source>
</evidence>
<protein>
    <submittedName>
        <fullName evidence="11">Polygalacturonase</fullName>
    </submittedName>
</protein>
<organism evidence="11 12">
    <name type="scientific">Phtheirospermum japonicum</name>
    <dbReference type="NCBI Taxonomy" id="374723"/>
    <lineage>
        <taxon>Eukaryota</taxon>
        <taxon>Viridiplantae</taxon>
        <taxon>Streptophyta</taxon>
        <taxon>Embryophyta</taxon>
        <taxon>Tracheophyta</taxon>
        <taxon>Spermatophyta</taxon>
        <taxon>Magnoliopsida</taxon>
        <taxon>eudicotyledons</taxon>
        <taxon>Gunneridae</taxon>
        <taxon>Pentapetalae</taxon>
        <taxon>asterids</taxon>
        <taxon>lamiids</taxon>
        <taxon>Lamiales</taxon>
        <taxon>Orobanchaceae</taxon>
        <taxon>Orobanchaceae incertae sedis</taxon>
        <taxon>Phtheirospermum</taxon>
    </lineage>
</organism>
<dbReference type="GO" id="GO:0071555">
    <property type="term" value="P:cell wall organization"/>
    <property type="evidence" value="ECO:0007669"/>
    <property type="project" value="UniProtKB-KW"/>
</dbReference>
<evidence type="ECO:0000256" key="2">
    <source>
        <dbReference type="ARBA" id="ARBA00008834"/>
    </source>
</evidence>
<keyword evidence="3" id="KW-0134">Cell wall</keyword>
<dbReference type="InterPro" id="IPR006626">
    <property type="entry name" value="PbH1"/>
</dbReference>
<keyword evidence="6 9" id="KW-0326">Glycosidase</keyword>
<keyword evidence="4" id="KW-0964">Secreted</keyword>
<keyword evidence="12" id="KW-1185">Reference proteome</keyword>
<sequence length="388" mass="42246">MIQFLIFTFFFFNYSFADNPSYNVQDFGAHPNGRSDCTESFLQAWQAACSTTTRATVYVPQGVYKLKQTIFDGDKCENEDITFRIDGTLVAPSNYEVIGHKFSWLQFQDVTGLTIDGGTLYGQGQSLWSCKKFGKSCPIGATSLGIYNSQHVNISGLSSFNSQLFHIIIFGCQHVELIGTKISAHGKSPNTDGIHISQSSDVTILDSEISTGDDCISIGPASSYVWIEKLSCGPGHGVSIGSLGWSSDEEGVYNVTVKTATFTGTTNGVRIKTWSRDTNSYVTGVLFQHLEMDDAQNPIIIDQNYCPGNEGCPHQGSGVKISDITYQDVHGTSASQVAVNLACSKKEHCDGIKLDGVKLTYNNQQAMASCSNAYVTQSDETLPKCSQY</sequence>
<dbReference type="GO" id="GO:0004650">
    <property type="term" value="F:polygalacturonase activity"/>
    <property type="evidence" value="ECO:0007669"/>
    <property type="project" value="InterPro"/>
</dbReference>
<comment type="subcellular location">
    <subcellularLocation>
        <location evidence="1">Secreted</location>
        <location evidence="1">Cell wall</location>
    </subcellularLocation>
</comment>
<evidence type="ECO:0000256" key="10">
    <source>
        <dbReference type="SAM" id="SignalP"/>
    </source>
</evidence>
<keyword evidence="7" id="KW-0961">Cell wall biogenesis/degradation</keyword>
<evidence type="ECO:0000256" key="1">
    <source>
        <dbReference type="ARBA" id="ARBA00004191"/>
    </source>
</evidence>
<dbReference type="SUPFAM" id="SSF51126">
    <property type="entry name" value="Pectin lyase-like"/>
    <property type="match status" value="1"/>
</dbReference>
<dbReference type="OrthoDB" id="187139at2759"/>
<dbReference type="Pfam" id="PF00295">
    <property type="entry name" value="Glyco_hydro_28"/>
    <property type="match status" value="1"/>
</dbReference>
<dbReference type="GO" id="GO:0005975">
    <property type="term" value="P:carbohydrate metabolic process"/>
    <property type="evidence" value="ECO:0007669"/>
    <property type="project" value="InterPro"/>
</dbReference>
<dbReference type="SMART" id="SM00710">
    <property type="entry name" value="PbH1"/>
    <property type="match status" value="5"/>
</dbReference>
<dbReference type="PROSITE" id="PS00502">
    <property type="entry name" value="POLYGALACTURONASE"/>
    <property type="match status" value="1"/>
</dbReference>
<dbReference type="EMBL" id="BMAC01000058">
    <property type="protein sequence ID" value="GFP83129.1"/>
    <property type="molecule type" value="Genomic_DNA"/>
</dbReference>
<feature type="chain" id="PRO_5032308804" evidence="10">
    <location>
        <begin position="18"/>
        <end position="388"/>
    </location>
</feature>
<feature type="active site" evidence="8">
    <location>
        <position position="236"/>
    </location>
</feature>
<dbReference type="PANTHER" id="PTHR31375">
    <property type="match status" value="1"/>
</dbReference>
<accession>A0A830BD07</accession>
<evidence type="ECO:0000313" key="12">
    <source>
        <dbReference type="Proteomes" id="UP000653305"/>
    </source>
</evidence>